<reference evidence="1" key="1">
    <citation type="submission" date="2018-05" db="EMBL/GenBank/DDBJ databases">
        <authorList>
            <person name="Lanie J.A."/>
            <person name="Ng W.-L."/>
            <person name="Kazmierczak K.M."/>
            <person name="Andrzejewski T.M."/>
            <person name="Davidsen T.M."/>
            <person name="Wayne K.J."/>
            <person name="Tettelin H."/>
            <person name="Glass J.I."/>
            <person name="Rusch D."/>
            <person name="Podicherti R."/>
            <person name="Tsui H.-C.T."/>
            <person name="Winkler M.E."/>
        </authorList>
    </citation>
    <scope>NUCLEOTIDE SEQUENCE</scope>
</reference>
<organism evidence="1">
    <name type="scientific">marine metagenome</name>
    <dbReference type="NCBI Taxonomy" id="408172"/>
    <lineage>
        <taxon>unclassified sequences</taxon>
        <taxon>metagenomes</taxon>
        <taxon>ecological metagenomes</taxon>
    </lineage>
</organism>
<accession>A0A382ITR5</accession>
<dbReference type="AlphaFoldDB" id="A0A382ITR5"/>
<feature type="non-terminal residue" evidence="1">
    <location>
        <position position="256"/>
    </location>
</feature>
<protein>
    <submittedName>
        <fullName evidence="1">Uncharacterized protein</fullName>
    </submittedName>
</protein>
<name>A0A382ITR5_9ZZZZ</name>
<sequence>MIKKIVFFSFSPIVKDLHYKRFGVEILKDNGFEVWIYDFSPIVFPALHNSVIDRIEKITSEDYFLFYDEKKAIQAIHELGEDCFVVVSGYYQLQTFKIYRALSKANIPYAAWQTSANPNGMRDHNQPFLWKIFFKFKRFNLKKLKELLYKPKLAPILGIRAPDMCILSGEKSLELNGAAALVGNKTELLWSHAHDYDTYLDDSHKKEAEENIAVFIEPPGPMHPWDELWDDNALWTIEEYYPSNCRFFDYVEQELK</sequence>
<proteinExistence type="predicted"/>
<dbReference type="EMBL" id="UINC01069658">
    <property type="protein sequence ID" value="SVC03204.1"/>
    <property type="molecule type" value="Genomic_DNA"/>
</dbReference>
<gene>
    <name evidence="1" type="ORF">METZ01_LOCUS256058</name>
</gene>
<evidence type="ECO:0000313" key="1">
    <source>
        <dbReference type="EMBL" id="SVC03204.1"/>
    </source>
</evidence>